<reference evidence="1" key="1">
    <citation type="submission" date="2018-05" db="EMBL/GenBank/DDBJ databases">
        <authorList>
            <person name="Lanie J.A."/>
            <person name="Ng W.-L."/>
            <person name="Kazmierczak K.M."/>
            <person name="Andrzejewski T.M."/>
            <person name="Davidsen T.M."/>
            <person name="Wayne K.J."/>
            <person name="Tettelin H."/>
            <person name="Glass J.I."/>
            <person name="Rusch D."/>
            <person name="Podicherti R."/>
            <person name="Tsui H.-C.T."/>
            <person name="Winkler M.E."/>
        </authorList>
    </citation>
    <scope>NUCLEOTIDE SEQUENCE</scope>
</reference>
<name>A0A382YRV9_9ZZZZ</name>
<accession>A0A382YRV9</accession>
<gene>
    <name evidence="1" type="ORF">METZ01_LOCUS438807</name>
</gene>
<protein>
    <submittedName>
        <fullName evidence="1">Uncharacterized protein</fullName>
    </submittedName>
</protein>
<evidence type="ECO:0000313" key="1">
    <source>
        <dbReference type="EMBL" id="SVD85953.1"/>
    </source>
</evidence>
<proteinExistence type="predicted"/>
<dbReference type="AlphaFoldDB" id="A0A382YRV9"/>
<organism evidence="1">
    <name type="scientific">marine metagenome</name>
    <dbReference type="NCBI Taxonomy" id="408172"/>
    <lineage>
        <taxon>unclassified sequences</taxon>
        <taxon>metagenomes</taxon>
        <taxon>ecological metagenomes</taxon>
    </lineage>
</organism>
<sequence length="109" mass="12181">MKNEVTVIHTAYEDGPKAVAKVEAGPELSDMGALEYAFRATQNSTEKWAIGPFHSNGEPNSEHNPDVTVLGEKDDDDWIRSTSVGDELLYEGRRYRVDEYGFKLVTETS</sequence>
<dbReference type="EMBL" id="UINC01178019">
    <property type="protein sequence ID" value="SVD85953.1"/>
    <property type="molecule type" value="Genomic_DNA"/>
</dbReference>